<comment type="subcellular location">
    <subcellularLocation>
        <location evidence="1">Membrane</location>
        <topology evidence="1">Multi-pass membrane protein</topology>
    </subcellularLocation>
</comment>
<gene>
    <name evidence="7" type="ORF">I5Q82_18390</name>
</gene>
<keyword evidence="4 5" id="KW-0472">Membrane</keyword>
<feature type="transmembrane region" description="Helical" evidence="5">
    <location>
        <begin position="7"/>
        <end position="30"/>
    </location>
</feature>
<dbReference type="Proteomes" id="UP000596035">
    <property type="component" value="Chromosome"/>
</dbReference>
<name>A0AA92L7F4_9FIRM</name>
<reference evidence="7 8" key="1">
    <citation type="submission" date="2020-11" db="EMBL/GenBank/DDBJ databases">
        <title>Closed and high quality bacterial genomes of the OMM12 community.</title>
        <authorList>
            <person name="Marbouty M."/>
            <person name="Lamy-Besnier Q."/>
            <person name="Debarbieux L."/>
            <person name="Koszul R."/>
        </authorList>
    </citation>
    <scope>NUCLEOTIDE SEQUENCE [LARGE SCALE GENOMIC DNA]</scope>
    <source>
        <strain evidence="7 8">KB18</strain>
    </source>
</reference>
<keyword evidence="2 5" id="KW-0812">Transmembrane</keyword>
<dbReference type="AlphaFoldDB" id="A0AA92L7F4"/>
<dbReference type="InterPro" id="IPR012340">
    <property type="entry name" value="NA-bd_OB-fold"/>
</dbReference>
<dbReference type="GO" id="GO:0005886">
    <property type="term" value="C:plasma membrane"/>
    <property type="evidence" value="ECO:0007669"/>
    <property type="project" value="TreeGrafter"/>
</dbReference>
<dbReference type="RefSeq" id="WP_066533577.1">
    <property type="nucleotide sequence ID" value="NZ_CAJTCQ010000003.1"/>
</dbReference>
<feature type="transmembrane region" description="Helical" evidence="5">
    <location>
        <begin position="36"/>
        <end position="64"/>
    </location>
</feature>
<protein>
    <submittedName>
        <fullName evidence="7">NfeD family protein</fullName>
    </submittedName>
</protein>
<evidence type="ECO:0000256" key="1">
    <source>
        <dbReference type="ARBA" id="ARBA00004141"/>
    </source>
</evidence>
<proteinExistence type="predicted"/>
<dbReference type="SUPFAM" id="SSF141322">
    <property type="entry name" value="NfeD domain-like"/>
    <property type="match status" value="1"/>
</dbReference>
<evidence type="ECO:0000256" key="4">
    <source>
        <dbReference type="ARBA" id="ARBA00023136"/>
    </source>
</evidence>
<evidence type="ECO:0000256" key="2">
    <source>
        <dbReference type="ARBA" id="ARBA00022692"/>
    </source>
</evidence>
<feature type="domain" description="NfeD-like C-terminal" evidence="6">
    <location>
        <begin position="82"/>
        <end position="142"/>
    </location>
</feature>
<dbReference type="InterPro" id="IPR052165">
    <property type="entry name" value="Membrane_assoc_protease"/>
</dbReference>
<dbReference type="Pfam" id="PF01957">
    <property type="entry name" value="NfeD"/>
    <property type="match status" value="1"/>
</dbReference>
<dbReference type="PANTHER" id="PTHR33507">
    <property type="entry name" value="INNER MEMBRANE PROTEIN YBBJ"/>
    <property type="match status" value="1"/>
</dbReference>
<sequence>MDIIDVIWLGVTILAAIVEAAVPALVSIWFVPGGLLALVASLAGGSLALQVVLFFLGSAAALALTRPLARRLQRPGPTSTNADRVIGATAVVTEAVDNLQGAGRVSVMGNSWAARSERAGETIPTGETVTVVRIEGVKLIVARP</sequence>
<dbReference type="Gene3D" id="2.40.50.140">
    <property type="entry name" value="Nucleic acid-binding proteins"/>
    <property type="match status" value="1"/>
</dbReference>
<evidence type="ECO:0000256" key="3">
    <source>
        <dbReference type="ARBA" id="ARBA00022989"/>
    </source>
</evidence>
<keyword evidence="3 5" id="KW-1133">Transmembrane helix</keyword>
<dbReference type="InterPro" id="IPR002810">
    <property type="entry name" value="NfeD-like_C"/>
</dbReference>
<evidence type="ECO:0000313" key="8">
    <source>
        <dbReference type="Proteomes" id="UP000596035"/>
    </source>
</evidence>
<evidence type="ECO:0000313" key="7">
    <source>
        <dbReference type="EMBL" id="QQR29948.1"/>
    </source>
</evidence>
<evidence type="ECO:0000259" key="6">
    <source>
        <dbReference type="Pfam" id="PF01957"/>
    </source>
</evidence>
<dbReference type="PANTHER" id="PTHR33507:SF3">
    <property type="entry name" value="INNER MEMBRANE PROTEIN YBBJ"/>
    <property type="match status" value="1"/>
</dbReference>
<accession>A0AA92L7F4</accession>
<dbReference type="EMBL" id="CP065321">
    <property type="protein sequence ID" value="QQR29948.1"/>
    <property type="molecule type" value="Genomic_DNA"/>
</dbReference>
<organism evidence="7 8">
    <name type="scientific">Acutalibacter muris</name>
    <dbReference type="NCBI Taxonomy" id="1796620"/>
    <lineage>
        <taxon>Bacteria</taxon>
        <taxon>Bacillati</taxon>
        <taxon>Bacillota</taxon>
        <taxon>Clostridia</taxon>
        <taxon>Eubacteriales</taxon>
        <taxon>Acutalibacteraceae</taxon>
        <taxon>Acutalibacter</taxon>
    </lineage>
</organism>
<evidence type="ECO:0000256" key="5">
    <source>
        <dbReference type="SAM" id="Phobius"/>
    </source>
</evidence>